<keyword evidence="3" id="KW-0032">Aminotransferase</keyword>
<dbReference type="Gene3D" id="3.40.640.10">
    <property type="entry name" value="Type I PLP-dependent aspartate aminotransferase-like (Major domain)"/>
    <property type="match status" value="1"/>
</dbReference>
<keyword evidence="1" id="KW-0663">Pyridoxal phosphate</keyword>
<dbReference type="GO" id="GO:0099620">
    <property type="term" value="F:UDP-4-amino-4-deoxy-L-arabinose aminotransferase"/>
    <property type="evidence" value="ECO:0007669"/>
    <property type="project" value="UniProtKB-EC"/>
</dbReference>
<dbReference type="InterPro" id="IPR015424">
    <property type="entry name" value="PyrdxlP-dep_Trfase"/>
</dbReference>
<organism evidence="3 4">
    <name type="scientific">Escherichia coli</name>
    <dbReference type="NCBI Taxonomy" id="562"/>
    <lineage>
        <taxon>Bacteria</taxon>
        <taxon>Pseudomonadati</taxon>
        <taxon>Pseudomonadota</taxon>
        <taxon>Gammaproteobacteria</taxon>
        <taxon>Enterobacterales</taxon>
        <taxon>Enterobacteriaceae</taxon>
        <taxon>Escherichia</taxon>
    </lineage>
</organism>
<dbReference type="GO" id="GO:0030170">
    <property type="term" value="F:pyridoxal phosphate binding"/>
    <property type="evidence" value="ECO:0007669"/>
    <property type="project" value="TreeGrafter"/>
</dbReference>
<dbReference type="AlphaFoldDB" id="A0A485JQU4"/>
<protein>
    <submittedName>
        <fullName evidence="3">dTDP-4-oxo-6-deoxy-D-glucose transaminase</fullName>
        <ecNumber evidence="3">2.6.1.87</ecNumber>
    </submittedName>
</protein>
<dbReference type="InterPro" id="IPR000653">
    <property type="entry name" value="DegT/StrS_aminotransferase"/>
</dbReference>
<dbReference type="GO" id="GO:0019180">
    <property type="term" value="F:dTDP-4-amino-4,6-dideoxygalactose transaminase activity"/>
    <property type="evidence" value="ECO:0007669"/>
    <property type="project" value="TreeGrafter"/>
</dbReference>
<dbReference type="EMBL" id="CAADJZ010000001">
    <property type="protein sequence ID" value="VFT71972.1"/>
    <property type="molecule type" value="Genomic_DNA"/>
</dbReference>
<evidence type="ECO:0000313" key="3">
    <source>
        <dbReference type="EMBL" id="VFT71972.1"/>
    </source>
</evidence>
<dbReference type="Proteomes" id="UP000358010">
    <property type="component" value="Unassembled WGS sequence"/>
</dbReference>
<dbReference type="SUPFAM" id="SSF53383">
    <property type="entry name" value="PLP-dependent transferases"/>
    <property type="match status" value="1"/>
</dbReference>
<comment type="similarity">
    <text evidence="2">Belongs to the DegT/DnrJ/EryC1 family.</text>
</comment>
<dbReference type="PANTHER" id="PTHR30244:SF34">
    <property type="entry name" value="DTDP-4-AMINO-4,6-DIDEOXYGALACTOSE TRANSAMINASE"/>
    <property type="match status" value="1"/>
</dbReference>
<reference evidence="3 4" key="1">
    <citation type="submission" date="2019-03" db="EMBL/GenBank/DDBJ databases">
        <authorList>
            <consortium name="Pathogen Informatics"/>
        </authorList>
    </citation>
    <scope>NUCLEOTIDE SEQUENCE [LARGE SCALE GENOMIC DNA]</scope>
    <source>
        <strain evidence="3 4">NCTC10974</strain>
    </source>
</reference>
<dbReference type="PANTHER" id="PTHR30244">
    <property type="entry name" value="TRANSAMINASE"/>
    <property type="match status" value="1"/>
</dbReference>
<gene>
    <name evidence="3" type="primary">rffA_3</name>
    <name evidence="3" type="ORF">NCTC10974_05638</name>
</gene>
<dbReference type="Pfam" id="PF01041">
    <property type="entry name" value="DegT_DnrJ_EryC1"/>
    <property type="match status" value="1"/>
</dbReference>
<sequence>MIPFNAPPVVGTELDYMQSAMGSGKLCGDGGFTRRCQQWLEQRFGSAKVLLTPSCTASLEMAALLLDIQPGDEVIMPSYTFVSTANALCCVAQNRSLWMFARTP</sequence>
<dbReference type="InterPro" id="IPR015421">
    <property type="entry name" value="PyrdxlP-dep_Trfase_major"/>
</dbReference>
<keyword evidence="3" id="KW-0808">Transferase</keyword>
<dbReference type="GO" id="GO:0000271">
    <property type="term" value="P:polysaccharide biosynthetic process"/>
    <property type="evidence" value="ECO:0007669"/>
    <property type="project" value="TreeGrafter"/>
</dbReference>
<evidence type="ECO:0000313" key="4">
    <source>
        <dbReference type="Proteomes" id="UP000358010"/>
    </source>
</evidence>
<evidence type="ECO:0000256" key="1">
    <source>
        <dbReference type="ARBA" id="ARBA00022898"/>
    </source>
</evidence>
<name>A0A485JQU4_ECOLX</name>
<evidence type="ECO:0000256" key="2">
    <source>
        <dbReference type="ARBA" id="ARBA00037999"/>
    </source>
</evidence>
<accession>A0A485JQU4</accession>
<proteinExistence type="inferred from homology"/>
<dbReference type="EC" id="2.6.1.87" evidence="3"/>